<reference evidence="1" key="1">
    <citation type="journal article" date="2014" name="Front. Microbiol.">
        <title>High frequency of phylogenetically diverse reductive dehalogenase-homologous genes in deep subseafloor sedimentary metagenomes.</title>
        <authorList>
            <person name="Kawai M."/>
            <person name="Futagami T."/>
            <person name="Toyoda A."/>
            <person name="Takaki Y."/>
            <person name="Nishi S."/>
            <person name="Hori S."/>
            <person name="Arai W."/>
            <person name="Tsubouchi T."/>
            <person name="Morono Y."/>
            <person name="Uchiyama I."/>
            <person name="Ito T."/>
            <person name="Fujiyama A."/>
            <person name="Inagaki F."/>
            <person name="Takami H."/>
        </authorList>
    </citation>
    <scope>NUCLEOTIDE SEQUENCE</scope>
    <source>
        <strain evidence="1">Expedition CK06-06</strain>
    </source>
</reference>
<proteinExistence type="predicted"/>
<dbReference type="EMBL" id="BARW01011893">
    <property type="protein sequence ID" value="GAI77970.1"/>
    <property type="molecule type" value="Genomic_DNA"/>
</dbReference>
<sequence>KYYDMHKMLGTWDSPKWDEIIQPTLADEKIRLSYN</sequence>
<feature type="non-terminal residue" evidence="1">
    <location>
        <position position="1"/>
    </location>
</feature>
<name>X1SRL7_9ZZZZ</name>
<comment type="caution">
    <text evidence="1">The sequence shown here is derived from an EMBL/GenBank/DDBJ whole genome shotgun (WGS) entry which is preliminary data.</text>
</comment>
<protein>
    <submittedName>
        <fullName evidence="1">Uncharacterized protein</fullName>
    </submittedName>
</protein>
<organism evidence="1">
    <name type="scientific">marine sediment metagenome</name>
    <dbReference type="NCBI Taxonomy" id="412755"/>
    <lineage>
        <taxon>unclassified sequences</taxon>
        <taxon>metagenomes</taxon>
        <taxon>ecological metagenomes</taxon>
    </lineage>
</organism>
<evidence type="ECO:0000313" key="1">
    <source>
        <dbReference type="EMBL" id="GAI77970.1"/>
    </source>
</evidence>
<dbReference type="AlphaFoldDB" id="X1SRL7"/>
<gene>
    <name evidence="1" type="ORF">S12H4_22702</name>
</gene>
<accession>X1SRL7</accession>